<organism evidence="1 2">
    <name type="scientific">Forsythia ovata</name>
    <dbReference type="NCBI Taxonomy" id="205694"/>
    <lineage>
        <taxon>Eukaryota</taxon>
        <taxon>Viridiplantae</taxon>
        <taxon>Streptophyta</taxon>
        <taxon>Embryophyta</taxon>
        <taxon>Tracheophyta</taxon>
        <taxon>Spermatophyta</taxon>
        <taxon>Magnoliopsida</taxon>
        <taxon>eudicotyledons</taxon>
        <taxon>Gunneridae</taxon>
        <taxon>Pentapetalae</taxon>
        <taxon>asterids</taxon>
        <taxon>lamiids</taxon>
        <taxon>Lamiales</taxon>
        <taxon>Oleaceae</taxon>
        <taxon>Forsythieae</taxon>
        <taxon>Forsythia</taxon>
    </lineage>
</organism>
<sequence>METWCPGFLNPIYLSGSAKFSVPHFRDTFTDGANLASMSPNDKVMLLPIKTTLPSAVTAPIKQKRQQKKKPEIHHLFLILFQVSRFPNPRNPSERKSFQLLKRV</sequence>
<dbReference type="AlphaFoldDB" id="A0ABD1X1G7"/>
<comment type="caution">
    <text evidence="1">The sequence shown here is derived from an EMBL/GenBank/DDBJ whole genome shotgun (WGS) entry which is preliminary data.</text>
</comment>
<name>A0ABD1X1G7_9LAMI</name>
<dbReference type="EMBL" id="JBFOLJ010000001">
    <property type="protein sequence ID" value="KAL2555821.1"/>
    <property type="molecule type" value="Genomic_DNA"/>
</dbReference>
<accession>A0ABD1X1G7</accession>
<keyword evidence="2" id="KW-1185">Reference proteome</keyword>
<protein>
    <submittedName>
        <fullName evidence="1">Uncharacterized protein</fullName>
    </submittedName>
</protein>
<gene>
    <name evidence="1" type="ORF">Fot_00560</name>
</gene>
<dbReference type="Proteomes" id="UP001604277">
    <property type="component" value="Unassembled WGS sequence"/>
</dbReference>
<evidence type="ECO:0000313" key="2">
    <source>
        <dbReference type="Proteomes" id="UP001604277"/>
    </source>
</evidence>
<reference evidence="2" key="1">
    <citation type="submission" date="2024-07" db="EMBL/GenBank/DDBJ databases">
        <title>Two chromosome-level genome assemblies of Korean endemic species Abeliophyllum distichum and Forsythia ovata (Oleaceae).</title>
        <authorList>
            <person name="Jang H."/>
        </authorList>
    </citation>
    <scope>NUCLEOTIDE SEQUENCE [LARGE SCALE GENOMIC DNA]</scope>
</reference>
<proteinExistence type="predicted"/>
<evidence type="ECO:0000313" key="1">
    <source>
        <dbReference type="EMBL" id="KAL2555821.1"/>
    </source>
</evidence>